<dbReference type="STRING" id="588581.Cpap_1477"/>
<organism evidence="1 2">
    <name type="scientific">Ruminiclostridium papyrosolvens DSM 2782</name>
    <dbReference type="NCBI Taxonomy" id="588581"/>
    <lineage>
        <taxon>Bacteria</taxon>
        <taxon>Bacillati</taxon>
        <taxon>Bacillota</taxon>
        <taxon>Clostridia</taxon>
        <taxon>Eubacteriales</taxon>
        <taxon>Oscillospiraceae</taxon>
        <taxon>Ruminiclostridium</taxon>
    </lineage>
</organism>
<sequence>MPIEYKVYGCKFKCGYRHKSNIKDIEEHEKICWYNPDNKTCITCAHGSIVHDYCDHPELPGGDTEHWLYRECKINSELEFENNIYKQPIKPKVNCKNWEPKEE</sequence>
<evidence type="ECO:0000313" key="1">
    <source>
        <dbReference type="EMBL" id="EGD47085.1"/>
    </source>
</evidence>
<gene>
    <name evidence="1" type="ORF">Cpap_1477</name>
</gene>
<evidence type="ECO:0000313" key="2">
    <source>
        <dbReference type="Proteomes" id="UP000003860"/>
    </source>
</evidence>
<reference evidence="1" key="1">
    <citation type="submission" date="2009-07" db="EMBL/GenBank/DDBJ databases">
        <authorList>
            <consortium name="US DOE Joint Genome Institute (JGI-PGF)"/>
            <person name="Lucas S."/>
            <person name="Copeland A."/>
            <person name="Lapidus A."/>
            <person name="Glavina del Rio T."/>
            <person name="Tice H."/>
            <person name="Bruce D."/>
            <person name="Goodwin L."/>
            <person name="Pitluck S."/>
            <person name="Larimer F."/>
            <person name="Land M.L."/>
            <person name="Mouttaki H."/>
            <person name="He Z."/>
            <person name="Zhou J."/>
            <person name="Hemme C.L."/>
        </authorList>
    </citation>
    <scope>NUCLEOTIDE SEQUENCE</scope>
    <source>
        <strain evidence="1">DSM 2782</strain>
    </source>
</reference>
<name>F1TEB9_9FIRM</name>
<dbReference type="RefSeq" id="WP_004620082.1">
    <property type="nucleotide sequence ID" value="NZ_ACXX02000009.1"/>
</dbReference>
<dbReference type="OrthoDB" id="2087281at2"/>
<reference evidence="1" key="2">
    <citation type="submission" date="2011-01" db="EMBL/GenBank/DDBJ databases">
        <title>The Non-contiguous Finished genome of Clostridium papyrosolvens.</title>
        <authorList>
            <person name="Lucas S."/>
            <person name="Copeland A."/>
            <person name="Lapidus A."/>
            <person name="Cheng J.-F."/>
            <person name="Goodwin L."/>
            <person name="Pitluck S."/>
            <person name="Misra M."/>
            <person name="Chertkov O."/>
            <person name="Detter J.C."/>
            <person name="Han C."/>
            <person name="Tapia R."/>
            <person name="Land M."/>
            <person name="Hauser L."/>
            <person name="Kyrpides N."/>
            <person name="Ivanova N."/>
            <person name="Pagani I."/>
            <person name="Mouttaki H."/>
            <person name="He Z."/>
            <person name="Zhou J."/>
            <person name="Hemme C.L."/>
            <person name="Woyke T."/>
        </authorList>
    </citation>
    <scope>NUCLEOTIDE SEQUENCE [LARGE SCALE GENOMIC DNA]</scope>
    <source>
        <strain evidence="1">DSM 2782</strain>
    </source>
</reference>
<accession>F1TEB9</accession>
<comment type="caution">
    <text evidence="1">The sequence shown here is derived from an EMBL/GenBank/DDBJ whole genome shotgun (WGS) entry which is preliminary data.</text>
</comment>
<protein>
    <submittedName>
        <fullName evidence="1">Uncharacterized protein</fullName>
    </submittedName>
</protein>
<dbReference type="EMBL" id="ACXX02000009">
    <property type="protein sequence ID" value="EGD47085.1"/>
    <property type="molecule type" value="Genomic_DNA"/>
</dbReference>
<proteinExistence type="predicted"/>
<keyword evidence="2" id="KW-1185">Reference proteome</keyword>
<dbReference type="Proteomes" id="UP000003860">
    <property type="component" value="Unassembled WGS sequence"/>
</dbReference>
<dbReference type="AlphaFoldDB" id="F1TEB9"/>